<dbReference type="AlphaFoldDB" id="A0A4V2EXK7"/>
<gene>
    <name evidence="1" type="ORF">EV386_0066</name>
</gene>
<dbReference type="Pfam" id="PF20143">
    <property type="entry name" value="NAD_kinase_C"/>
    <property type="match status" value="1"/>
</dbReference>
<accession>A0A4V2EXK7</accession>
<evidence type="ECO:0000313" key="2">
    <source>
        <dbReference type="Proteomes" id="UP000293852"/>
    </source>
</evidence>
<dbReference type="InterPro" id="IPR011386">
    <property type="entry name" value="Put_ATP-NAD_kin"/>
</dbReference>
<dbReference type="PIRSF" id="PIRSF016907">
    <property type="entry name" value="Kin_ATP-NAD"/>
    <property type="match status" value="1"/>
</dbReference>
<dbReference type="GO" id="GO:0005524">
    <property type="term" value="F:ATP binding"/>
    <property type="evidence" value="ECO:0007669"/>
    <property type="project" value="UniProtKB-ARBA"/>
</dbReference>
<dbReference type="InterPro" id="IPR002504">
    <property type="entry name" value="NADK"/>
</dbReference>
<name>A0A4V2EXK7_9MICO</name>
<dbReference type="SUPFAM" id="SSF111331">
    <property type="entry name" value="NAD kinase/diacylglycerol kinase-like"/>
    <property type="match status" value="1"/>
</dbReference>
<comment type="caution">
    <text evidence="1">The sequence shown here is derived from an EMBL/GenBank/DDBJ whole genome shotgun (WGS) entry which is preliminary data.</text>
</comment>
<proteinExistence type="predicted"/>
<dbReference type="Proteomes" id="UP000293852">
    <property type="component" value="Unassembled WGS sequence"/>
</dbReference>
<dbReference type="GO" id="GO:0051287">
    <property type="term" value="F:NAD binding"/>
    <property type="evidence" value="ECO:0007669"/>
    <property type="project" value="UniProtKB-ARBA"/>
</dbReference>
<dbReference type="RefSeq" id="WP_165399785.1">
    <property type="nucleotide sequence ID" value="NZ_SGWX01000001.1"/>
</dbReference>
<keyword evidence="1" id="KW-0418">Kinase</keyword>
<sequence length="376" mass="38614">MIGVLVNPVAGVGGTAGLSGSDGVDIQRLAEARGGRSRAHERMAQALRVVARKVPSARLVTVAGRMGEDAVREAALSPRVVFSPTYPTRACDTVAAVRAFIDEGVDLVLFAGGDGTARDVALSLPDGAAGLGVPSGVKMYSGVFGVSPQAAGATAAAWEGGHVPTAVRDVLDVDEETLRQKVVAPTVYSVMRVPVIAGRTQARKGSVPTGERDAVAAAAQGAFARVSAERTTAIGPGSTMRELARLIGYDKGPLGVDIVRDGVPLVRDASEADLLEVATGSPLSIVVSVIGGHGFVIGRGNQQISHRVLDAIPPTNLIVVASEQKLLDLQGRPLLIDSGDAATDDRLSGVVTVITGVRTTSRYRLRSATKGGARVA</sequence>
<dbReference type="GO" id="GO:0003951">
    <property type="term" value="F:NAD+ kinase activity"/>
    <property type="evidence" value="ECO:0007669"/>
    <property type="project" value="InterPro"/>
</dbReference>
<dbReference type="InterPro" id="IPR016064">
    <property type="entry name" value="NAD/diacylglycerol_kinase_sf"/>
</dbReference>
<evidence type="ECO:0000313" key="1">
    <source>
        <dbReference type="EMBL" id="RZS59830.1"/>
    </source>
</evidence>
<dbReference type="GO" id="GO:0006741">
    <property type="term" value="P:NADP+ biosynthetic process"/>
    <property type="evidence" value="ECO:0007669"/>
    <property type="project" value="InterPro"/>
</dbReference>
<reference evidence="1 2" key="1">
    <citation type="submission" date="2019-02" db="EMBL/GenBank/DDBJ databases">
        <title>Sequencing the genomes of 1000 actinobacteria strains.</title>
        <authorList>
            <person name="Klenk H.-P."/>
        </authorList>
    </citation>
    <scope>NUCLEOTIDE SEQUENCE [LARGE SCALE GENOMIC DNA]</scope>
    <source>
        <strain evidence="1 2">DSM 16932</strain>
    </source>
</reference>
<organism evidence="1 2">
    <name type="scientific">Xylanimonas ulmi</name>
    <dbReference type="NCBI Taxonomy" id="228973"/>
    <lineage>
        <taxon>Bacteria</taxon>
        <taxon>Bacillati</taxon>
        <taxon>Actinomycetota</taxon>
        <taxon>Actinomycetes</taxon>
        <taxon>Micrococcales</taxon>
        <taxon>Promicromonosporaceae</taxon>
        <taxon>Xylanimonas</taxon>
    </lineage>
</organism>
<keyword evidence="2" id="KW-1185">Reference proteome</keyword>
<keyword evidence="1" id="KW-0808">Transferase</keyword>
<dbReference type="EMBL" id="SGWX01000001">
    <property type="protein sequence ID" value="RZS59830.1"/>
    <property type="molecule type" value="Genomic_DNA"/>
</dbReference>
<dbReference type="PANTHER" id="PTHR40697:SF2">
    <property type="entry name" value="ATP-NAD KINASE-RELATED"/>
    <property type="match status" value="1"/>
</dbReference>
<dbReference type="InterPro" id="IPR039065">
    <property type="entry name" value="AcoX-like"/>
</dbReference>
<protein>
    <submittedName>
        <fullName evidence="1">Putative polyphosphate/ATP-dependent NAD kinase</fullName>
    </submittedName>
</protein>
<dbReference type="PANTHER" id="PTHR40697">
    <property type="entry name" value="ACETOIN CATABOLISM PROTEIN X"/>
    <property type="match status" value="1"/>
</dbReference>
<dbReference type="Pfam" id="PF01513">
    <property type="entry name" value="NAD_kinase"/>
    <property type="match status" value="1"/>
</dbReference>